<gene>
    <name evidence="2" type="ORF">V6X51_04830</name>
</gene>
<proteinExistence type="predicted"/>
<dbReference type="RefSeq" id="WP_367951320.1">
    <property type="nucleotide sequence ID" value="NZ_JBAKFG010000001.1"/>
</dbReference>
<keyword evidence="3" id="KW-1185">Reference proteome</keyword>
<evidence type="ECO:0000256" key="1">
    <source>
        <dbReference type="SAM" id="SignalP"/>
    </source>
</evidence>
<dbReference type="Proteomes" id="UP001556636">
    <property type="component" value="Unassembled WGS sequence"/>
</dbReference>
<organism evidence="2 3">
    <name type="scientific">Spiribacter roseus</name>
    <dbReference type="NCBI Taxonomy" id="1855875"/>
    <lineage>
        <taxon>Bacteria</taxon>
        <taxon>Pseudomonadati</taxon>
        <taxon>Pseudomonadota</taxon>
        <taxon>Gammaproteobacteria</taxon>
        <taxon>Chromatiales</taxon>
        <taxon>Ectothiorhodospiraceae</taxon>
        <taxon>Spiribacter</taxon>
    </lineage>
</organism>
<evidence type="ECO:0000313" key="3">
    <source>
        <dbReference type="Proteomes" id="UP001556636"/>
    </source>
</evidence>
<evidence type="ECO:0000313" key="2">
    <source>
        <dbReference type="EMBL" id="MEX0372757.1"/>
    </source>
</evidence>
<sequence>MLAMMRNVCLKSCVRRSAGLRRQARAGALLIGFCAGASISPAPANDASTTIDAYIGLAESYKVECTRDVHFGVHQVQLNDPNGDVTIKLRGTVANWDDPDLTFEGNGVDGISLSTASVFDAPQLGVCEVVGAPGTQSGTISFDQDSVAQTTIIGFNGVANANEYQFGDIEGPTNAVNSMLGELRLDDTTVEVDGKRNATEENGFAAAIGGEVQVPAGLVAGNLGGYKAFGAGEEGVIALYVSFDDSGVQ</sequence>
<accession>A0ABV3RX56</accession>
<comment type="caution">
    <text evidence="2">The sequence shown here is derived from an EMBL/GenBank/DDBJ whole genome shotgun (WGS) entry which is preliminary data.</text>
</comment>
<evidence type="ECO:0008006" key="4">
    <source>
        <dbReference type="Google" id="ProtNLM"/>
    </source>
</evidence>
<feature type="signal peptide" evidence="1">
    <location>
        <begin position="1"/>
        <end position="44"/>
    </location>
</feature>
<keyword evidence="1" id="KW-0732">Signal</keyword>
<reference evidence="2 3" key="1">
    <citation type="submission" date="2024-02" db="EMBL/GenBank/DDBJ databases">
        <title>New especies of Spiribacter isolated from saline water.</title>
        <authorList>
            <person name="Leon M.J."/>
            <person name="De La Haba R."/>
            <person name="Sanchez-Porro C."/>
            <person name="Ventosa A."/>
        </authorList>
    </citation>
    <scope>NUCLEOTIDE SEQUENCE [LARGE SCALE GENOMIC DNA]</scope>
    <source>
        <strain evidence="3">ag22IC6-196</strain>
    </source>
</reference>
<protein>
    <recommendedName>
        <fullName evidence="4">Transferrin-binding protein-like solute binding protein</fullName>
    </recommendedName>
</protein>
<feature type="chain" id="PRO_5047537368" description="Transferrin-binding protein-like solute binding protein" evidence="1">
    <location>
        <begin position="45"/>
        <end position="249"/>
    </location>
</feature>
<name>A0ABV3RX56_9GAMM</name>
<dbReference type="EMBL" id="JBAKFG010000001">
    <property type="protein sequence ID" value="MEX0372757.1"/>
    <property type="molecule type" value="Genomic_DNA"/>
</dbReference>